<name>A0A540WW24_9BACT</name>
<dbReference type="PROSITE" id="PS50005">
    <property type="entry name" value="TPR"/>
    <property type="match status" value="1"/>
</dbReference>
<dbReference type="PANTHER" id="PTHR12558:SF13">
    <property type="entry name" value="CELL DIVISION CYCLE PROTEIN 27 HOMOLOG"/>
    <property type="match status" value="1"/>
</dbReference>
<evidence type="ECO:0000256" key="1">
    <source>
        <dbReference type="PROSITE-ProRule" id="PRU00339"/>
    </source>
</evidence>
<sequence length="390" mass="41457">MAVSKLATSAARLMKQGLLKEAAREFQLALDQDPQDASALLGLARLRLAQHDEDAARGLLDQLVSLHPTHPEALSHLARMNAEKGDASALELLAALAAQPTAGFFEVLNHGRGLLAHQKYAQAVSPLEHALAMQPGNAQTLTYLGKAHQGTGNLDAALKAYQEAAEATRTEHLPFLLASRVQVLQGQIGPALVTLRQAILRKPTEPSLFREFASLCLFAGAPDAAMRAAIELRLKLPESADAIYLHGLSAFVAGKNEDADRILREALEKAPGNAQVRVALAKVRRRLGDDAEAKKLLEETLTFAPGDVGAANDLSVLHLSKPGGANAARKVLSEALKANPDDPGLHLNLALALADSDAATALTHARRAQASEDKNIREQADRLVTALAPH</sequence>
<organism evidence="2 3">
    <name type="scientific">Myxococcus llanfairpwllgwyngyllgogerychwyrndrobwllllantysiliogogogochensis</name>
    <dbReference type="NCBI Taxonomy" id="2590453"/>
    <lineage>
        <taxon>Bacteria</taxon>
        <taxon>Pseudomonadati</taxon>
        <taxon>Myxococcota</taxon>
        <taxon>Myxococcia</taxon>
        <taxon>Myxococcales</taxon>
        <taxon>Cystobacterineae</taxon>
        <taxon>Myxococcaceae</taxon>
        <taxon>Myxococcus</taxon>
    </lineage>
</organism>
<dbReference type="Pfam" id="PF13432">
    <property type="entry name" value="TPR_16"/>
    <property type="match status" value="2"/>
</dbReference>
<dbReference type="Gene3D" id="1.25.40.10">
    <property type="entry name" value="Tetratricopeptide repeat domain"/>
    <property type="match status" value="3"/>
</dbReference>
<reference evidence="2 3" key="1">
    <citation type="submission" date="2019-06" db="EMBL/GenBank/DDBJ databases">
        <authorList>
            <person name="Livingstone P."/>
            <person name="Whitworth D."/>
        </authorList>
    </citation>
    <scope>NUCLEOTIDE SEQUENCE [LARGE SCALE GENOMIC DNA]</scope>
    <source>
        <strain evidence="2 3">AM401</strain>
    </source>
</reference>
<proteinExistence type="predicted"/>
<gene>
    <name evidence="2" type="ORF">FJV41_24980</name>
</gene>
<evidence type="ECO:0000313" key="3">
    <source>
        <dbReference type="Proteomes" id="UP000315369"/>
    </source>
</evidence>
<dbReference type="SUPFAM" id="SSF48452">
    <property type="entry name" value="TPR-like"/>
    <property type="match status" value="2"/>
</dbReference>
<keyword evidence="1" id="KW-0802">TPR repeat</keyword>
<dbReference type="PANTHER" id="PTHR12558">
    <property type="entry name" value="CELL DIVISION CYCLE 16,23,27"/>
    <property type="match status" value="1"/>
</dbReference>
<accession>A0A540WW24</accession>
<comment type="caution">
    <text evidence="2">The sequence shown here is derived from an EMBL/GenBank/DDBJ whole genome shotgun (WGS) entry which is preliminary data.</text>
</comment>
<dbReference type="Pfam" id="PF14559">
    <property type="entry name" value="TPR_19"/>
    <property type="match status" value="2"/>
</dbReference>
<dbReference type="OrthoDB" id="5380693at2"/>
<dbReference type="InterPro" id="IPR011990">
    <property type="entry name" value="TPR-like_helical_dom_sf"/>
</dbReference>
<dbReference type="EMBL" id="VIFM01000108">
    <property type="protein sequence ID" value="TQF13199.1"/>
    <property type="molecule type" value="Genomic_DNA"/>
</dbReference>
<dbReference type="RefSeq" id="WP_141645058.1">
    <property type="nucleotide sequence ID" value="NZ_VIFM01000108.1"/>
</dbReference>
<feature type="repeat" description="TPR" evidence="1">
    <location>
        <begin position="138"/>
        <end position="171"/>
    </location>
</feature>
<dbReference type="AlphaFoldDB" id="A0A540WW24"/>
<dbReference type="SMART" id="SM00028">
    <property type="entry name" value="TPR"/>
    <property type="match status" value="6"/>
</dbReference>
<dbReference type="InterPro" id="IPR019734">
    <property type="entry name" value="TPR_rpt"/>
</dbReference>
<dbReference type="Proteomes" id="UP000315369">
    <property type="component" value="Unassembled WGS sequence"/>
</dbReference>
<keyword evidence="3" id="KW-1185">Reference proteome</keyword>
<protein>
    <submittedName>
        <fullName evidence="2">Tetratricopeptide repeat protein</fullName>
    </submittedName>
</protein>
<evidence type="ECO:0000313" key="2">
    <source>
        <dbReference type="EMBL" id="TQF13199.1"/>
    </source>
</evidence>